<evidence type="ECO:0000256" key="1">
    <source>
        <dbReference type="ARBA" id="ARBA00023015"/>
    </source>
</evidence>
<dbReference type="STRING" id="62062.ENSHHUP00000010940"/>
<dbReference type="GO" id="GO:0005634">
    <property type="term" value="C:nucleus"/>
    <property type="evidence" value="ECO:0007669"/>
    <property type="project" value="TreeGrafter"/>
</dbReference>
<evidence type="ECO:0000256" key="4">
    <source>
        <dbReference type="SAM" id="MobiDB-lite"/>
    </source>
</evidence>
<feature type="compositionally biased region" description="Polar residues" evidence="4">
    <location>
        <begin position="1"/>
        <end position="19"/>
    </location>
</feature>
<keyword evidence="3" id="KW-0539">Nucleus</keyword>
<proteinExistence type="predicted"/>
<reference evidence="5" key="3">
    <citation type="submission" date="2025-09" db="UniProtKB">
        <authorList>
            <consortium name="Ensembl"/>
        </authorList>
    </citation>
    <scope>IDENTIFICATION</scope>
</reference>
<keyword evidence="1" id="KW-0805">Transcription regulation</keyword>
<keyword evidence="6" id="KW-1185">Reference proteome</keyword>
<dbReference type="Proteomes" id="UP000314982">
    <property type="component" value="Unassembled WGS sequence"/>
</dbReference>
<evidence type="ECO:0000256" key="2">
    <source>
        <dbReference type="ARBA" id="ARBA00023163"/>
    </source>
</evidence>
<protein>
    <submittedName>
        <fullName evidence="5">Uncharacterized protein</fullName>
    </submittedName>
</protein>
<evidence type="ECO:0000256" key="3">
    <source>
        <dbReference type="ARBA" id="ARBA00023242"/>
    </source>
</evidence>
<reference evidence="5" key="2">
    <citation type="submission" date="2025-08" db="UniProtKB">
        <authorList>
            <consortium name="Ensembl"/>
        </authorList>
    </citation>
    <scope>IDENTIFICATION</scope>
</reference>
<sequence>MGMPSESSQQPRTLCSYQHSPGRGSSRGVNAHNHQHGHNHGHRHNHPHHHPPHAQHLSPHATHNQHQPHQHTQHGQHSSQHTQHPQHRQHPNSGQQQSQHLQSHTGQPAQMPCTSTGLSADWYPNLDWLKESCRIAGSYNWADVDLSPFQGKKKEYFTKTNQWEPQHSVVPCTTAGEVIFLGFVTDNPLVVGSNPIRFLSRICTGNLLVASPPLKPLGRQNHRFTSYDLHPT</sequence>
<feature type="compositionally biased region" description="Low complexity" evidence="4">
    <location>
        <begin position="54"/>
        <end position="65"/>
    </location>
</feature>
<feature type="compositionally biased region" description="Basic residues" evidence="4">
    <location>
        <begin position="33"/>
        <end position="53"/>
    </location>
</feature>
<dbReference type="GeneTree" id="ENSGT00940000165157"/>
<evidence type="ECO:0000313" key="5">
    <source>
        <dbReference type="Ensembl" id="ENSHHUP00000010940.1"/>
    </source>
</evidence>
<dbReference type="GO" id="GO:0000981">
    <property type="term" value="F:DNA-binding transcription factor activity, RNA polymerase II-specific"/>
    <property type="evidence" value="ECO:0007669"/>
    <property type="project" value="TreeGrafter"/>
</dbReference>
<dbReference type="PANTHER" id="PTHR46078">
    <property type="entry name" value="FORKHEAD BOX PROTEIN J2 FAMILY MEMBER"/>
    <property type="match status" value="1"/>
</dbReference>
<organism evidence="5 6">
    <name type="scientific">Hucho hucho</name>
    <name type="common">huchen</name>
    <dbReference type="NCBI Taxonomy" id="62062"/>
    <lineage>
        <taxon>Eukaryota</taxon>
        <taxon>Metazoa</taxon>
        <taxon>Chordata</taxon>
        <taxon>Craniata</taxon>
        <taxon>Vertebrata</taxon>
        <taxon>Euteleostomi</taxon>
        <taxon>Actinopterygii</taxon>
        <taxon>Neopterygii</taxon>
        <taxon>Teleostei</taxon>
        <taxon>Protacanthopterygii</taxon>
        <taxon>Salmoniformes</taxon>
        <taxon>Salmonidae</taxon>
        <taxon>Salmoninae</taxon>
        <taxon>Hucho</taxon>
    </lineage>
</organism>
<dbReference type="Ensembl" id="ENSHHUT00000011287.1">
    <property type="protein sequence ID" value="ENSHHUP00000010940.1"/>
    <property type="gene ID" value="ENSHHUG00000006700.1"/>
</dbReference>
<dbReference type="GO" id="GO:0000978">
    <property type="term" value="F:RNA polymerase II cis-regulatory region sequence-specific DNA binding"/>
    <property type="evidence" value="ECO:0007669"/>
    <property type="project" value="TreeGrafter"/>
</dbReference>
<accession>A0A4W5KKL8</accession>
<evidence type="ECO:0000313" key="6">
    <source>
        <dbReference type="Proteomes" id="UP000314982"/>
    </source>
</evidence>
<feature type="compositionally biased region" description="Low complexity" evidence="4">
    <location>
        <begin position="91"/>
        <end position="107"/>
    </location>
</feature>
<name>A0A4W5KKL8_9TELE</name>
<feature type="region of interest" description="Disordered" evidence="4">
    <location>
        <begin position="1"/>
        <end position="113"/>
    </location>
</feature>
<reference evidence="6" key="1">
    <citation type="submission" date="2018-06" db="EMBL/GenBank/DDBJ databases">
        <title>Genome assembly of Danube salmon.</title>
        <authorList>
            <person name="Macqueen D.J."/>
            <person name="Gundappa M.K."/>
        </authorList>
    </citation>
    <scope>NUCLEOTIDE SEQUENCE [LARGE SCALE GENOMIC DNA]</scope>
</reference>
<dbReference type="PANTHER" id="PTHR46078:SF2">
    <property type="entry name" value="FORK-HEAD DOMAIN-CONTAINING PROTEIN"/>
    <property type="match status" value="1"/>
</dbReference>
<keyword evidence="2" id="KW-0804">Transcription</keyword>
<dbReference type="InterPro" id="IPR045912">
    <property type="entry name" value="FOXJ2/3-like"/>
</dbReference>
<dbReference type="AlphaFoldDB" id="A0A4W5KKL8"/>